<evidence type="ECO:0000313" key="9">
    <source>
        <dbReference type="Ensembl" id="ENSAOCP00000038789.1"/>
    </source>
</evidence>
<reference evidence="9" key="3">
    <citation type="submission" date="2025-09" db="UniProtKB">
        <authorList>
            <consortium name="Ensembl"/>
        </authorList>
    </citation>
    <scope>IDENTIFICATION</scope>
</reference>
<feature type="compositionally biased region" description="Basic and acidic residues" evidence="5">
    <location>
        <begin position="389"/>
        <end position="399"/>
    </location>
</feature>
<keyword evidence="6" id="KW-0812">Transmembrane</keyword>
<evidence type="ECO:0000256" key="4">
    <source>
        <dbReference type="ARBA" id="ARBA00023180"/>
    </source>
</evidence>
<keyword evidence="2 7" id="KW-0732">Signal</keyword>
<dbReference type="SUPFAM" id="SSF48726">
    <property type="entry name" value="Immunoglobulin"/>
    <property type="match status" value="1"/>
</dbReference>
<name>A0AAQ5XE36_AMPOC</name>
<dbReference type="InterPro" id="IPR007110">
    <property type="entry name" value="Ig-like_dom"/>
</dbReference>
<feature type="transmembrane region" description="Helical" evidence="6">
    <location>
        <begin position="197"/>
        <end position="216"/>
    </location>
</feature>
<dbReference type="AlphaFoldDB" id="A0AAQ5XE36"/>
<dbReference type="Ensembl" id="ENSAOCT00000048385.1">
    <property type="protein sequence ID" value="ENSAOCP00000038789.1"/>
    <property type="gene ID" value="ENSAOCG00000033548.1"/>
</dbReference>
<dbReference type="Proteomes" id="UP001501940">
    <property type="component" value="Chromosome 24"/>
</dbReference>
<comment type="subcellular location">
    <subcellularLocation>
        <location evidence="1">Membrane</location>
    </subcellularLocation>
</comment>
<evidence type="ECO:0000256" key="6">
    <source>
        <dbReference type="SAM" id="Phobius"/>
    </source>
</evidence>
<feature type="region of interest" description="Disordered" evidence="5">
    <location>
        <begin position="302"/>
        <end position="414"/>
    </location>
</feature>
<feature type="region of interest" description="Disordered" evidence="5">
    <location>
        <begin position="239"/>
        <end position="271"/>
    </location>
</feature>
<dbReference type="InterPro" id="IPR036179">
    <property type="entry name" value="Ig-like_dom_sf"/>
</dbReference>
<sequence length="414" mass="45742">MWLVAWILLLCWIFSDAVSVIYSRTGGEVVIPSGSAADLITAITWKHNEDIAVEWYGGEPAAYRHFNGCTVLDTLTGALTISRLTRDHSGIYTAEINNKVANKTEIRVISAVPKPTVSQLCSFGDGYCTLTCDGDTTNAEPVTYSWHTHDMRNYFESQQVGITKEDPNWFSCEMTNPISSETSEEFENPVLSSIRTLIIIFVISSLLCLSGGIFIYRKRIFKKGKNPLKIGAFCPMKIHRSETPESNHQTGKDDKRTGKKNRRLSRNGVATVPAVSVEETLDQTPQKSSVLLNTIRETAVFNISETSNPDKTSKKPNDEIEVSSKKEEETQALIHRSEAPESNDQTATTTSEALTSVAEKSNEAVTDSQDQKTSRNDLKIAASTETEESAEKSNGDETTRPLLDAQNRSISVCV</sequence>
<dbReference type="PROSITE" id="PS50835">
    <property type="entry name" value="IG_LIKE"/>
    <property type="match status" value="1"/>
</dbReference>
<feature type="compositionally biased region" description="Polar residues" evidence="5">
    <location>
        <begin position="340"/>
        <end position="354"/>
    </location>
</feature>
<dbReference type="PANTHER" id="PTHR12080">
    <property type="entry name" value="SIGNALING LYMPHOCYTIC ACTIVATION MOLECULE"/>
    <property type="match status" value="1"/>
</dbReference>
<dbReference type="InterPro" id="IPR015631">
    <property type="entry name" value="CD2/SLAM_rcpt"/>
</dbReference>
<feature type="compositionally biased region" description="Basic and acidic residues" evidence="5">
    <location>
        <begin position="311"/>
        <end position="339"/>
    </location>
</feature>
<evidence type="ECO:0000256" key="3">
    <source>
        <dbReference type="ARBA" id="ARBA00023136"/>
    </source>
</evidence>
<dbReference type="GO" id="GO:0016020">
    <property type="term" value="C:membrane"/>
    <property type="evidence" value="ECO:0007669"/>
    <property type="project" value="UniProtKB-SubCell"/>
</dbReference>
<organism evidence="9 10">
    <name type="scientific">Amphiprion ocellaris</name>
    <name type="common">Clown anemonefish</name>
    <dbReference type="NCBI Taxonomy" id="80972"/>
    <lineage>
        <taxon>Eukaryota</taxon>
        <taxon>Metazoa</taxon>
        <taxon>Chordata</taxon>
        <taxon>Craniata</taxon>
        <taxon>Vertebrata</taxon>
        <taxon>Euteleostomi</taxon>
        <taxon>Actinopterygii</taxon>
        <taxon>Neopterygii</taxon>
        <taxon>Teleostei</taxon>
        <taxon>Neoteleostei</taxon>
        <taxon>Acanthomorphata</taxon>
        <taxon>Ovalentaria</taxon>
        <taxon>Pomacentridae</taxon>
        <taxon>Amphiprion</taxon>
    </lineage>
</organism>
<evidence type="ECO:0000259" key="8">
    <source>
        <dbReference type="PROSITE" id="PS50835"/>
    </source>
</evidence>
<dbReference type="InterPro" id="IPR013783">
    <property type="entry name" value="Ig-like_fold"/>
</dbReference>
<feature type="domain" description="Ig-like" evidence="8">
    <location>
        <begin position="113"/>
        <end position="183"/>
    </location>
</feature>
<feature type="chain" id="PRO_5043725488" description="Ig-like domain-containing protein" evidence="7">
    <location>
        <begin position="18"/>
        <end position="414"/>
    </location>
</feature>
<dbReference type="PANTHER" id="PTHR12080:SF134">
    <property type="entry name" value="CD48 ANTIGEN"/>
    <property type="match status" value="1"/>
</dbReference>
<feature type="signal peptide" evidence="7">
    <location>
        <begin position="1"/>
        <end position="17"/>
    </location>
</feature>
<evidence type="ECO:0000256" key="1">
    <source>
        <dbReference type="ARBA" id="ARBA00004370"/>
    </source>
</evidence>
<keyword evidence="10" id="KW-1185">Reference proteome</keyword>
<keyword evidence="3 6" id="KW-0472">Membrane</keyword>
<reference evidence="9" key="2">
    <citation type="submission" date="2025-08" db="UniProtKB">
        <authorList>
            <consortium name="Ensembl"/>
        </authorList>
    </citation>
    <scope>IDENTIFICATION</scope>
</reference>
<protein>
    <recommendedName>
        <fullName evidence="8">Ig-like domain-containing protein</fullName>
    </recommendedName>
</protein>
<keyword evidence="4" id="KW-0325">Glycoprotein</keyword>
<accession>A0AAQ5XE36</accession>
<feature type="compositionally biased region" description="Basic and acidic residues" evidence="5">
    <location>
        <begin position="239"/>
        <end position="256"/>
    </location>
</feature>
<evidence type="ECO:0000256" key="7">
    <source>
        <dbReference type="SAM" id="SignalP"/>
    </source>
</evidence>
<proteinExistence type="predicted"/>
<dbReference type="Gene3D" id="2.60.40.10">
    <property type="entry name" value="Immunoglobulins"/>
    <property type="match status" value="2"/>
</dbReference>
<evidence type="ECO:0000256" key="5">
    <source>
        <dbReference type="SAM" id="MobiDB-lite"/>
    </source>
</evidence>
<evidence type="ECO:0000313" key="10">
    <source>
        <dbReference type="Proteomes" id="UP001501940"/>
    </source>
</evidence>
<dbReference type="GeneTree" id="ENSGT00610000086518"/>
<evidence type="ECO:0000256" key="2">
    <source>
        <dbReference type="ARBA" id="ARBA00022729"/>
    </source>
</evidence>
<reference evidence="9 10" key="1">
    <citation type="submission" date="2022-01" db="EMBL/GenBank/DDBJ databases">
        <title>A chromosome-scale genome assembly of the false clownfish, Amphiprion ocellaris.</title>
        <authorList>
            <person name="Ryu T."/>
        </authorList>
    </citation>
    <scope>NUCLEOTIDE SEQUENCE [LARGE SCALE GENOMIC DNA]</scope>
</reference>
<feature type="compositionally biased region" description="Basic and acidic residues" evidence="5">
    <location>
        <begin position="369"/>
        <end position="378"/>
    </location>
</feature>
<keyword evidence="6" id="KW-1133">Transmembrane helix</keyword>